<comment type="caution">
    <text evidence="1">The sequence shown here is derived from an EMBL/GenBank/DDBJ whole genome shotgun (WGS) entry which is preliminary data.</text>
</comment>
<dbReference type="InterPro" id="IPR029069">
    <property type="entry name" value="HotDog_dom_sf"/>
</dbReference>
<protein>
    <submittedName>
        <fullName evidence="1">Acyl-CoA thioesterase FadM</fullName>
    </submittedName>
</protein>
<gene>
    <name evidence="1" type="ORF">HNQ50_001005</name>
</gene>
<dbReference type="Pfam" id="PF13279">
    <property type="entry name" value="4HBT_2"/>
    <property type="match status" value="1"/>
</dbReference>
<keyword evidence="2" id="KW-1185">Reference proteome</keyword>
<dbReference type="AlphaFoldDB" id="A0A840RD29"/>
<reference evidence="1 2" key="1">
    <citation type="submission" date="2020-08" db="EMBL/GenBank/DDBJ databases">
        <title>Genomic Encyclopedia of Type Strains, Phase IV (KMG-IV): sequencing the most valuable type-strain genomes for metagenomic binning, comparative biology and taxonomic classification.</title>
        <authorList>
            <person name="Goeker M."/>
        </authorList>
    </citation>
    <scope>NUCLEOTIDE SEQUENCE [LARGE SCALE GENOMIC DNA]</scope>
    <source>
        <strain evidence="1 2">DSM 18233</strain>
    </source>
</reference>
<dbReference type="RefSeq" id="WP_184098204.1">
    <property type="nucleotide sequence ID" value="NZ_JACHHN010000002.1"/>
</dbReference>
<evidence type="ECO:0000313" key="1">
    <source>
        <dbReference type="EMBL" id="MBB5190283.1"/>
    </source>
</evidence>
<organism evidence="1 2">
    <name type="scientific">Silvimonas terrae</name>
    <dbReference type="NCBI Taxonomy" id="300266"/>
    <lineage>
        <taxon>Bacteria</taxon>
        <taxon>Pseudomonadati</taxon>
        <taxon>Pseudomonadota</taxon>
        <taxon>Betaproteobacteria</taxon>
        <taxon>Neisseriales</taxon>
        <taxon>Chitinibacteraceae</taxon>
        <taxon>Silvimonas</taxon>
    </lineage>
</organism>
<dbReference type="Gene3D" id="3.10.129.10">
    <property type="entry name" value="Hotdog Thioesterase"/>
    <property type="match status" value="1"/>
</dbReference>
<proteinExistence type="predicted"/>
<dbReference type="SUPFAM" id="SSF54637">
    <property type="entry name" value="Thioesterase/thiol ester dehydrase-isomerase"/>
    <property type="match status" value="1"/>
</dbReference>
<dbReference type="EMBL" id="JACHHN010000002">
    <property type="protein sequence ID" value="MBB5190283.1"/>
    <property type="molecule type" value="Genomic_DNA"/>
</dbReference>
<dbReference type="Proteomes" id="UP000543030">
    <property type="component" value="Unassembled WGS sequence"/>
</dbReference>
<accession>A0A840RD29</accession>
<name>A0A840RD29_9NEIS</name>
<sequence>MTRIKLTPPEQIDLTVELDIRVTDLNYGAHLGNMELLGMLHEARVKYLAHYGNTELGDANTPGIILNDVAMTFHSEGFLGERLAIAMTAAEPWRAGYVLYYVVHAVKDGMSPRLVATARTGIAFFDYTSRKLQNMPKAWSDRLNIDRTKTT</sequence>
<evidence type="ECO:0000313" key="2">
    <source>
        <dbReference type="Proteomes" id="UP000543030"/>
    </source>
</evidence>